<dbReference type="InterPro" id="IPR011006">
    <property type="entry name" value="CheY-like_superfamily"/>
</dbReference>
<proteinExistence type="predicted"/>
<organism evidence="4 5">
    <name type="scientific">Halobacteriovorax marinus</name>
    <dbReference type="NCBI Taxonomy" id="97084"/>
    <lineage>
        <taxon>Bacteria</taxon>
        <taxon>Pseudomonadati</taxon>
        <taxon>Bdellovibrionota</taxon>
        <taxon>Bacteriovoracia</taxon>
        <taxon>Bacteriovoracales</taxon>
        <taxon>Halobacteriovoraceae</taxon>
        <taxon>Halobacteriovorax</taxon>
    </lineage>
</organism>
<dbReference type="EMBL" id="MAAO01000006">
    <property type="protein sequence ID" value="OUR96812.1"/>
    <property type="molecule type" value="Genomic_DNA"/>
</dbReference>
<keyword evidence="1 2" id="KW-0597">Phosphoprotein</keyword>
<name>A0A1Y5FDY3_9BACT</name>
<evidence type="ECO:0000256" key="1">
    <source>
        <dbReference type="ARBA" id="ARBA00022553"/>
    </source>
</evidence>
<dbReference type="PANTHER" id="PTHR44591">
    <property type="entry name" value="STRESS RESPONSE REGULATOR PROTEIN 1"/>
    <property type="match status" value="1"/>
</dbReference>
<reference evidence="5" key="1">
    <citation type="journal article" date="2017" name="Proc. Natl. Acad. Sci. U.S.A.">
        <title>Simulation of Deepwater Horizon oil plume reveals substrate specialization within a complex community of hydrocarbon-degraders.</title>
        <authorList>
            <person name="Hu P."/>
            <person name="Dubinsky E.A."/>
            <person name="Probst A.J."/>
            <person name="Wang J."/>
            <person name="Sieber C.M.K."/>
            <person name="Tom L.M."/>
            <person name="Gardinali P."/>
            <person name="Banfield J.F."/>
            <person name="Atlas R.M."/>
            <person name="Andersen G.L."/>
        </authorList>
    </citation>
    <scope>NUCLEOTIDE SEQUENCE [LARGE SCALE GENOMIC DNA]</scope>
</reference>
<sequence length="122" mass="13513">MKKLLLVENEKSEINRISSVLCNYEYNVKRVGSSAEGLDYIKESHPDLLIIDLEENEKLALSLISDTAKKSPRTSILVLVSSLETDATIKSLECGADAFIHKPIDEGSLSAYLDKRPAQMAM</sequence>
<evidence type="ECO:0000259" key="3">
    <source>
        <dbReference type="PROSITE" id="PS50110"/>
    </source>
</evidence>
<dbReference type="GO" id="GO:0000160">
    <property type="term" value="P:phosphorelay signal transduction system"/>
    <property type="evidence" value="ECO:0007669"/>
    <property type="project" value="InterPro"/>
</dbReference>
<evidence type="ECO:0000313" key="4">
    <source>
        <dbReference type="EMBL" id="OUR96812.1"/>
    </source>
</evidence>
<dbReference type="SUPFAM" id="SSF52172">
    <property type="entry name" value="CheY-like"/>
    <property type="match status" value="1"/>
</dbReference>
<dbReference type="InterPro" id="IPR001789">
    <property type="entry name" value="Sig_transdc_resp-reg_receiver"/>
</dbReference>
<accession>A0A1Y5FDY3</accession>
<protein>
    <recommendedName>
        <fullName evidence="3">Response regulatory domain-containing protein</fullName>
    </recommendedName>
</protein>
<dbReference type="PANTHER" id="PTHR44591:SF3">
    <property type="entry name" value="RESPONSE REGULATORY DOMAIN-CONTAINING PROTEIN"/>
    <property type="match status" value="1"/>
</dbReference>
<feature type="domain" description="Response regulatory" evidence="3">
    <location>
        <begin position="3"/>
        <end position="117"/>
    </location>
</feature>
<dbReference type="PROSITE" id="PS50110">
    <property type="entry name" value="RESPONSE_REGULATORY"/>
    <property type="match status" value="1"/>
</dbReference>
<dbReference type="Pfam" id="PF00072">
    <property type="entry name" value="Response_reg"/>
    <property type="match status" value="1"/>
</dbReference>
<dbReference type="InterPro" id="IPR050595">
    <property type="entry name" value="Bact_response_regulator"/>
</dbReference>
<gene>
    <name evidence="4" type="ORF">A9Q84_10755</name>
</gene>
<evidence type="ECO:0000313" key="5">
    <source>
        <dbReference type="Proteomes" id="UP000196531"/>
    </source>
</evidence>
<feature type="modified residue" description="4-aspartylphosphate" evidence="2">
    <location>
        <position position="52"/>
    </location>
</feature>
<dbReference type="AlphaFoldDB" id="A0A1Y5FDY3"/>
<evidence type="ECO:0000256" key="2">
    <source>
        <dbReference type="PROSITE-ProRule" id="PRU00169"/>
    </source>
</evidence>
<dbReference type="Gene3D" id="3.40.50.2300">
    <property type="match status" value="1"/>
</dbReference>
<dbReference type="CDD" id="cd00156">
    <property type="entry name" value="REC"/>
    <property type="match status" value="1"/>
</dbReference>
<comment type="caution">
    <text evidence="4">The sequence shown here is derived from an EMBL/GenBank/DDBJ whole genome shotgun (WGS) entry which is preliminary data.</text>
</comment>
<dbReference type="Proteomes" id="UP000196531">
    <property type="component" value="Unassembled WGS sequence"/>
</dbReference>
<dbReference type="SMART" id="SM00448">
    <property type="entry name" value="REC"/>
    <property type="match status" value="1"/>
</dbReference>